<keyword evidence="7 8" id="KW-0472">Membrane</keyword>
<evidence type="ECO:0000256" key="8">
    <source>
        <dbReference type="SAM" id="Phobius"/>
    </source>
</evidence>
<keyword evidence="11" id="KW-1185">Reference proteome</keyword>
<dbReference type="PANTHER" id="PTHR32507:SF8">
    <property type="entry name" value="CNH1P"/>
    <property type="match status" value="1"/>
</dbReference>
<feature type="transmembrane region" description="Helical" evidence="8">
    <location>
        <begin position="28"/>
        <end position="46"/>
    </location>
</feature>
<evidence type="ECO:0000256" key="2">
    <source>
        <dbReference type="ARBA" id="ARBA00022448"/>
    </source>
</evidence>
<name>A0A7X0KYN0_9ACTN</name>
<dbReference type="RefSeq" id="WP_230298998.1">
    <property type="nucleotide sequence ID" value="NZ_JACHMQ010000001.1"/>
</dbReference>
<dbReference type="GO" id="GO:0005886">
    <property type="term" value="C:plasma membrane"/>
    <property type="evidence" value="ECO:0007669"/>
    <property type="project" value="UniProtKB-SubCell"/>
</dbReference>
<evidence type="ECO:0000256" key="4">
    <source>
        <dbReference type="ARBA" id="ARBA00022692"/>
    </source>
</evidence>
<reference evidence="10 11" key="1">
    <citation type="submission" date="2020-08" db="EMBL/GenBank/DDBJ databases">
        <title>Sequencing the genomes of 1000 actinobacteria strains.</title>
        <authorList>
            <person name="Klenk H.-P."/>
        </authorList>
    </citation>
    <scope>NUCLEOTIDE SEQUENCE [LARGE SCALE GENOMIC DNA]</scope>
    <source>
        <strain evidence="10 11">DSM 43675</strain>
    </source>
</reference>
<keyword evidence="6" id="KW-0406">Ion transport</keyword>
<evidence type="ECO:0000313" key="11">
    <source>
        <dbReference type="Proteomes" id="UP000546324"/>
    </source>
</evidence>
<dbReference type="Proteomes" id="UP000546324">
    <property type="component" value="Unassembled WGS sequence"/>
</dbReference>
<keyword evidence="4 8" id="KW-0812">Transmembrane</keyword>
<dbReference type="PANTHER" id="PTHR32507">
    <property type="entry name" value="NA(+)/H(+) ANTIPORTER 1"/>
    <property type="match status" value="1"/>
</dbReference>
<keyword evidence="5 8" id="KW-1133">Transmembrane helix</keyword>
<gene>
    <name evidence="10" type="ORF">BKA00_002497</name>
</gene>
<dbReference type="InterPro" id="IPR006153">
    <property type="entry name" value="Cation/H_exchanger_TM"/>
</dbReference>
<keyword evidence="3" id="KW-0050">Antiport</keyword>
<sequence length="138" mass="14503">MKLAALVVFGALLSPAFLGDVGWTGWAFAVLALVVARPVGIWVSFLRSGLTAREQAAMVWFGPKGFASVVYGLLVLESGIPAGEKIFHLAGVTITLSILAHASTDIVVARGFDDGCWTTSPPCCLSPRSLSWSANDLP</sequence>
<evidence type="ECO:0000256" key="5">
    <source>
        <dbReference type="ARBA" id="ARBA00022989"/>
    </source>
</evidence>
<dbReference type="GO" id="GO:1902600">
    <property type="term" value="P:proton transmembrane transport"/>
    <property type="evidence" value="ECO:0007669"/>
    <property type="project" value="InterPro"/>
</dbReference>
<organism evidence="10 11">
    <name type="scientific">Actinomadura coerulea</name>
    <dbReference type="NCBI Taxonomy" id="46159"/>
    <lineage>
        <taxon>Bacteria</taxon>
        <taxon>Bacillati</taxon>
        <taxon>Actinomycetota</taxon>
        <taxon>Actinomycetes</taxon>
        <taxon>Streptosporangiales</taxon>
        <taxon>Thermomonosporaceae</taxon>
        <taxon>Actinomadura</taxon>
    </lineage>
</organism>
<evidence type="ECO:0000256" key="7">
    <source>
        <dbReference type="ARBA" id="ARBA00023136"/>
    </source>
</evidence>
<protein>
    <submittedName>
        <fullName evidence="10">NhaP-type Na+/H+ or K+/H+ antiporter</fullName>
    </submittedName>
</protein>
<evidence type="ECO:0000313" key="10">
    <source>
        <dbReference type="EMBL" id="MBB6395583.1"/>
    </source>
</evidence>
<feature type="domain" description="Cation/H+ exchanger transmembrane" evidence="9">
    <location>
        <begin position="7"/>
        <end position="105"/>
    </location>
</feature>
<evidence type="ECO:0000256" key="6">
    <source>
        <dbReference type="ARBA" id="ARBA00023065"/>
    </source>
</evidence>
<proteinExistence type="predicted"/>
<dbReference type="AlphaFoldDB" id="A0A7X0KYN0"/>
<accession>A0A7X0KYN0</accession>
<comment type="subcellular location">
    <subcellularLocation>
        <location evidence="1">Cell membrane</location>
        <topology evidence="1">Multi-pass membrane protein</topology>
    </subcellularLocation>
</comment>
<keyword evidence="2" id="KW-0813">Transport</keyword>
<dbReference type="Pfam" id="PF00999">
    <property type="entry name" value="Na_H_Exchanger"/>
    <property type="match status" value="1"/>
</dbReference>
<evidence type="ECO:0000256" key="3">
    <source>
        <dbReference type="ARBA" id="ARBA00022449"/>
    </source>
</evidence>
<evidence type="ECO:0000259" key="9">
    <source>
        <dbReference type="Pfam" id="PF00999"/>
    </source>
</evidence>
<evidence type="ECO:0000256" key="1">
    <source>
        <dbReference type="ARBA" id="ARBA00004651"/>
    </source>
</evidence>
<comment type="caution">
    <text evidence="10">The sequence shown here is derived from an EMBL/GenBank/DDBJ whole genome shotgun (WGS) entry which is preliminary data.</text>
</comment>
<dbReference type="EMBL" id="JACHMQ010000001">
    <property type="protein sequence ID" value="MBB6395583.1"/>
    <property type="molecule type" value="Genomic_DNA"/>
</dbReference>
<dbReference type="GO" id="GO:0015297">
    <property type="term" value="F:antiporter activity"/>
    <property type="evidence" value="ECO:0007669"/>
    <property type="project" value="UniProtKB-KW"/>
</dbReference>